<feature type="compositionally biased region" description="Basic and acidic residues" evidence="1">
    <location>
        <begin position="104"/>
        <end position="147"/>
    </location>
</feature>
<dbReference type="OrthoDB" id="4899673at2759"/>
<evidence type="ECO:0000313" key="3">
    <source>
        <dbReference type="EMBL" id="RFU35021.1"/>
    </source>
</evidence>
<proteinExistence type="predicted"/>
<evidence type="ECO:0000256" key="1">
    <source>
        <dbReference type="SAM" id="MobiDB-lite"/>
    </source>
</evidence>
<keyword evidence="2" id="KW-0732">Signal</keyword>
<dbReference type="EMBL" id="NCSJ02000013">
    <property type="protein sequence ID" value="RFU35021.1"/>
    <property type="molecule type" value="Genomic_DNA"/>
</dbReference>
<gene>
    <name evidence="3" type="ORF">B7463_g1282</name>
</gene>
<organism evidence="3 4">
    <name type="scientific">Scytalidium lignicola</name>
    <name type="common">Hyphomycete</name>
    <dbReference type="NCBI Taxonomy" id="5539"/>
    <lineage>
        <taxon>Eukaryota</taxon>
        <taxon>Fungi</taxon>
        <taxon>Dikarya</taxon>
        <taxon>Ascomycota</taxon>
        <taxon>Pezizomycotina</taxon>
        <taxon>Leotiomycetes</taxon>
        <taxon>Leotiomycetes incertae sedis</taxon>
        <taxon>Scytalidium</taxon>
    </lineage>
</organism>
<evidence type="ECO:0000313" key="4">
    <source>
        <dbReference type="Proteomes" id="UP000258309"/>
    </source>
</evidence>
<evidence type="ECO:0000256" key="2">
    <source>
        <dbReference type="SAM" id="SignalP"/>
    </source>
</evidence>
<feature type="compositionally biased region" description="Basic and acidic residues" evidence="1">
    <location>
        <begin position="179"/>
        <end position="243"/>
    </location>
</feature>
<feature type="region of interest" description="Disordered" evidence="1">
    <location>
        <begin position="69"/>
        <end position="253"/>
    </location>
</feature>
<accession>A0A3E2HPN6</accession>
<dbReference type="AlphaFoldDB" id="A0A3E2HPN6"/>
<dbReference type="Proteomes" id="UP000258309">
    <property type="component" value="Unassembled WGS sequence"/>
</dbReference>
<feature type="non-terminal residue" evidence="3">
    <location>
        <position position="1"/>
    </location>
</feature>
<feature type="signal peptide" evidence="2">
    <location>
        <begin position="1"/>
        <end position="23"/>
    </location>
</feature>
<keyword evidence="4" id="KW-1185">Reference proteome</keyword>
<feature type="compositionally biased region" description="Low complexity" evidence="1">
    <location>
        <begin position="244"/>
        <end position="253"/>
    </location>
</feature>
<name>A0A3E2HPN6_SCYLI</name>
<dbReference type="OMA" id="RAPHHTE"/>
<feature type="chain" id="PRO_5017592978" evidence="2">
    <location>
        <begin position="24"/>
        <end position="253"/>
    </location>
</feature>
<protein>
    <submittedName>
        <fullName evidence="3">Uncharacterized protein</fullName>
    </submittedName>
</protein>
<dbReference type="STRING" id="5539.A0A3E2HPN6"/>
<sequence length="253" mass="27355">MHSKSIVQALFLGLLTSVPFSAGFPIAGTQDVERRHIDSRSAVATEEVHVILPDIEARHHTEAQIKAKEAAAAKKAGGKREPQTPPADEFGPWDAEEDEFGSWVDKREAHHTEAQIKAKEAATKKKAGGKREAHHTEAQIKAKEAAAAKKAGGKRGPQTPPADEFGPWDAEEDEFGSWVDKREAHHTEAQIKAKEAATKKKASGKREPHHTEAQVKAKEAAAKKNAGGKREAHHTEAQIKAKEAAAATKNKGN</sequence>
<feature type="compositionally biased region" description="Basic and acidic residues" evidence="1">
    <location>
        <begin position="69"/>
        <end position="82"/>
    </location>
</feature>
<comment type="caution">
    <text evidence="3">The sequence shown here is derived from an EMBL/GenBank/DDBJ whole genome shotgun (WGS) entry which is preliminary data.</text>
</comment>
<reference evidence="3 4" key="1">
    <citation type="submission" date="2018-05" db="EMBL/GenBank/DDBJ databases">
        <title>Draft genome sequence of Scytalidium lignicola DSM 105466, a ubiquitous saprotrophic fungus.</title>
        <authorList>
            <person name="Buettner E."/>
            <person name="Gebauer A.M."/>
            <person name="Hofrichter M."/>
            <person name="Liers C."/>
            <person name="Kellner H."/>
        </authorList>
    </citation>
    <scope>NUCLEOTIDE SEQUENCE [LARGE SCALE GENOMIC DNA]</scope>
    <source>
        <strain evidence="3 4">DSM 105466</strain>
    </source>
</reference>
<feature type="non-terminal residue" evidence="3">
    <location>
        <position position="253"/>
    </location>
</feature>